<gene>
    <name evidence="4" type="ORF">CBP12_04305</name>
</gene>
<dbReference type="GO" id="GO:0009432">
    <property type="term" value="P:SOS response"/>
    <property type="evidence" value="ECO:0007669"/>
    <property type="project" value="TreeGrafter"/>
</dbReference>
<dbReference type="Proteomes" id="UP000243793">
    <property type="component" value="Chromosome"/>
</dbReference>
<dbReference type="Pfam" id="PF08443">
    <property type="entry name" value="RimK"/>
    <property type="match status" value="1"/>
</dbReference>
<name>A0A1Y0CW77_9GAMM</name>
<dbReference type="Pfam" id="PF14401">
    <property type="entry name" value="RLAN"/>
    <property type="match status" value="1"/>
</dbReference>
<proteinExistence type="predicted"/>
<dbReference type="AlphaFoldDB" id="A0A1Y0CW77"/>
<sequence length="495" mass="55646">MAELMVVVDELSVWAPYYPSEQVIDFKDFLNRVLIKPNSRTRVINLCKNNKYLSNGYYCSLLAEARGHKVIPSVATLNNLRHPAIFAFGFAGIEEALTAYAHSHPEKTLKFKSYFGHCTEPALNSLCRELFERLPCPILELSFKKRSRWELVGLTSLSPRDLNTAQQSPFADALQAYSRMIWRKPKAMKHSRFDLAMLVDPNEALPPSDASALARFVKAGARLKVNVELITRKDFSRLAQYDGLFIRETTAIDHHTFRFAQKAEHQGLVVMDSPTSILRCANKVFLAESFALHKVPTPKTLMVDPKAKATPALLEQALGYPLVLKIPDGAFSKGIYKVGDRTTLTDTLNILRNASALVLAQEYFFTEFDWRIGVLNHQPIFACKYFMVQGHWQIYRHYDNDKSADSGGFMTLPISEVPANVLNAALKAVKAIGDGLYGVDIKEGQGKVAVIEVNDNPNIDHGVEDVFLKDKLYELVMADFVRRFEAKAQLNNVAT</sequence>
<dbReference type="PANTHER" id="PTHR21621:SF0">
    <property type="entry name" value="BETA-CITRYLGLUTAMATE SYNTHASE B-RELATED"/>
    <property type="match status" value="1"/>
</dbReference>
<organism evidence="4 5">
    <name type="scientific">Oceanisphaera avium</name>
    <dbReference type="NCBI Taxonomy" id="1903694"/>
    <lineage>
        <taxon>Bacteria</taxon>
        <taxon>Pseudomonadati</taxon>
        <taxon>Pseudomonadota</taxon>
        <taxon>Gammaproteobacteria</taxon>
        <taxon>Aeromonadales</taxon>
        <taxon>Aeromonadaceae</taxon>
        <taxon>Oceanisphaera</taxon>
    </lineage>
</organism>
<dbReference type="OrthoDB" id="9800957at2"/>
<dbReference type="InterPro" id="IPR025839">
    <property type="entry name" value="RLAN_dom"/>
</dbReference>
<keyword evidence="5" id="KW-1185">Reference proteome</keyword>
<keyword evidence="4" id="KW-0808">Transferase</keyword>
<dbReference type="PROSITE" id="PS50975">
    <property type="entry name" value="ATP_GRASP"/>
    <property type="match status" value="1"/>
</dbReference>
<dbReference type="RefSeq" id="WP_086963302.1">
    <property type="nucleotide sequence ID" value="NZ_CP021376.1"/>
</dbReference>
<feature type="domain" description="ATP-grasp" evidence="3">
    <location>
        <begin position="287"/>
        <end position="486"/>
    </location>
</feature>
<evidence type="ECO:0000256" key="2">
    <source>
        <dbReference type="PROSITE-ProRule" id="PRU00409"/>
    </source>
</evidence>
<dbReference type="InterPro" id="IPR013651">
    <property type="entry name" value="ATP-grasp_RimK-type"/>
</dbReference>
<dbReference type="GO" id="GO:0046872">
    <property type="term" value="F:metal ion binding"/>
    <property type="evidence" value="ECO:0007669"/>
    <property type="project" value="InterPro"/>
</dbReference>
<evidence type="ECO:0000256" key="1">
    <source>
        <dbReference type="ARBA" id="ARBA00023211"/>
    </source>
</evidence>
<reference evidence="5" key="1">
    <citation type="submission" date="2017-05" db="EMBL/GenBank/DDBJ databases">
        <authorList>
            <person name="Sung H."/>
        </authorList>
    </citation>
    <scope>NUCLEOTIDE SEQUENCE [LARGE SCALE GENOMIC DNA]</scope>
    <source>
        <strain evidence="5">AMac2203</strain>
    </source>
</reference>
<evidence type="ECO:0000313" key="4">
    <source>
        <dbReference type="EMBL" id="ART79468.1"/>
    </source>
</evidence>
<dbReference type="InterPro" id="IPR011761">
    <property type="entry name" value="ATP-grasp"/>
</dbReference>
<keyword evidence="2" id="KW-0547">Nucleotide-binding</keyword>
<dbReference type="KEGG" id="ocm:CBP12_04305"/>
<evidence type="ECO:0000259" key="3">
    <source>
        <dbReference type="PROSITE" id="PS50975"/>
    </source>
</evidence>
<dbReference type="EMBL" id="CP021376">
    <property type="protein sequence ID" value="ART79468.1"/>
    <property type="molecule type" value="Genomic_DNA"/>
</dbReference>
<dbReference type="GO" id="GO:0005737">
    <property type="term" value="C:cytoplasm"/>
    <property type="evidence" value="ECO:0007669"/>
    <property type="project" value="TreeGrafter"/>
</dbReference>
<keyword evidence="1" id="KW-0464">Manganese</keyword>
<protein>
    <submittedName>
        <fullName evidence="4">Glutaminyl transferase</fullName>
    </submittedName>
</protein>
<dbReference type="GO" id="GO:0005524">
    <property type="term" value="F:ATP binding"/>
    <property type="evidence" value="ECO:0007669"/>
    <property type="project" value="UniProtKB-UniRule"/>
</dbReference>
<keyword evidence="2" id="KW-0067">ATP-binding</keyword>
<accession>A0A1Y0CW77</accession>
<evidence type="ECO:0000313" key="5">
    <source>
        <dbReference type="Proteomes" id="UP000243793"/>
    </source>
</evidence>
<dbReference type="Gene3D" id="3.30.1490.20">
    <property type="entry name" value="ATP-grasp fold, A domain"/>
    <property type="match status" value="1"/>
</dbReference>
<dbReference type="PANTHER" id="PTHR21621">
    <property type="entry name" value="RIBOSOMAL PROTEIN S6 MODIFICATION PROTEIN"/>
    <property type="match status" value="1"/>
</dbReference>
<dbReference type="GO" id="GO:0018169">
    <property type="term" value="F:ribosomal S6-glutamic acid ligase activity"/>
    <property type="evidence" value="ECO:0007669"/>
    <property type="project" value="TreeGrafter"/>
</dbReference>
<dbReference type="GO" id="GO:0016740">
    <property type="term" value="F:transferase activity"/>
    <property type="evidence" value="ECO:0007669"/>
    <property type="project" value="UniProtKB-KW"/>
</dbReference>
<dbReference type="Gene3D" id="3.30.470.20">
    <property type="entry name" value="ATP-grasp fold, B domain"/>
    <property type="match status" value="1"/>
</dbReference>
<dbReference type="InterPro" id="IPR013815">
    <property type="entry name" value="ATP_grasp_subdomain_1"/>
</dbReference>
<dbReference type="SUPFAM" id="SSF56059">
    <property type="entry name" value="Glutathione synthetase ATP-binding domain-like"/>
    <property type="match status" value="1"/>
</dbReference>